<gene>
    <name evidence="2" type="ORF">GMA10_10835</name>
</gene>
<evidence type="ECO:0000259" key="1">
    <source>
        <dbReference type="PROSITE" id="PS50995"/>
    </source>
</evidence>
<dbReference type="Proteomes" id="UP000462152">
    <property type="component" value="Unassembled WGS sequence"/>
</dbReference>
<dbReference type="RefSeq" id="WP_129316004.1">
    <property type="nucleotide sequence ID" value="NZ_JBFCQO010000004.1"/>
</dbReference>
<dbReference type="OrthoDB" id="3821431at2"/>
<dbReference type="SMART" id="SM00347">
    <property type="entry name" value="HTH_MARR"/>
    <property type="match status" value="1"/>
</dbReference>
<dbReference type="GO" id="GO:0006950">
    <property type="term" value="P:response to stress"/>
    <property type="evidence" value="ECO:0007669"/>
    <property type="project" value="TreeGrafter"/>
</dbReference>
<protein>
    <submittedName>
        <fullName evidence="2">MarR family transcriptional regulator</fullName>
    </submittedName>
</protein>
<dbReference type="SUPFAM" id="SSF46785">
    <property type="entry name" value="Winged helix' DNA-binding domain"/>
    <property type="match status" value="1"/>
</dbReference>
<dbReference type="Gene3D" id="1.10.10.10">
    <property type="entry name" value="Winged helix-like DNA-binding domain superfamily/Winged helix DNA-binding domain"/>
    <property type="match status" value="1"/>
</dbReference>
<name>A0A7K1LKH8_9MICC</name>
<dbReference type="PANTHER" id="PTHR33164:SF57">
    <property type="entry name" value="MARR-FAMILY TRANSCRIPTIONAL REGULATOR"/>
    <property type="match status" value="1"/>
</dbReference>
<dbReference type="EMBL" id="WOGT01000007">
    <property type="protein sequence ID" value="MUN55698.1"/>
    <property type="molecule type" value="Genomic_DNA"/>
</dbReference>
<organism evidence="2 3">
    <name type="scientific">Rothia koreensis</name>
    <dbReference type="NCBI Taxonomy" id="592378"/>
    <lineage>
        <taxon>Bacteria</taxon>
        <taxon>Bacillati</taxon>
        <taxon>Actinomycetota</taxon>
        <taxon>Actinomycetes</taxon>
        <taxon>Micrococcales</taxon>
        <taxon>Micrococcaceae</taxon>
        <taxon>Rothia</taxon>
    </lineage>
</organism>
<feature type="domain" description="HTH marR-type" evidence="1">
    <location>
        <begin position="1"/>
        <end position="124"/>
    </location>
</feature>
<dbReference type="GO" id="GO:0003700">
    <property type="term" value="F:DNA-binding transcription factor activity"/>
    <property type="evidence" value="ECO:0007669"/>
    <property type="project" value="InterPro"/>
</dbReference>
<sequence length="129" mass="14849">MLTNRLDQLLRKDTPLRLADYDVCQLLYNAPDNRMRLGDIAHIMVFSPSRLSYQVGVLCDKGILRRIEDVSDGRAAFAELTKHGLEVFLEAREMHGRHVEEIVADLVTVEEAESVERIFARVRERLLND</sequence>
<dbReference type="AlphaFoldDB" id="A0A7K1LKH8"/>
<dbReference type="PANTHER" id="PTHR33164">
    <property type="entry name" value="TRANSCRIPTIONAL REGULATOR, MARR FAMILY"/>
    <property type="match status" value="1"/>
</dbReference>
<reference evidence="2 3" key="1">
    <citation type="submission" date="2019-12" db="EMBL/GenBank/DDBJ databases">
        <authorList>
            <person name="Li J."/>
            <person name="Shi Y."/>
            <person name="Xu G."/>
            <person name="Xiao D."/>
            <person name="Ran X."/>
        </authorList>
    </citation>
    <scope>NUCLEOTIDE SEQUENCE [LARGE SCALE GENOMIC DNA]</scope>
    <source>
        <strain evidence="2 3">JCM 15915</strain>
    </source>
</reference>
<evidence type="ECO:0000313" key="3">
    <source>
        <dbReference type="Proteomes" id="UP000462152"/>
    </source>
</evidence>
<dbReference type="PROSITE" id="PS50995">
    <property type="entry name" value="HTH_MARR_2"/>
    <property type="match status" value="1"/>
</dbReference>
<evidence type="ECO:0000313" key="2">
    <source>
        <dbReference type="EMBL" id="MUN55698.1"/>
    </source>
</evidence>
<dbReference type="InterPro" id="IPR000835">
    <property type="entry name" value="HTH_MarR-typ"/>
</dbReference>
<keyword evidence="3" id="KW-1185">Reference proteome</keyword>
<comment type="caution">
    <text evidence="2">The sequence shown here is derived from an EMBL/GenBank/DDBJ whole genome shotgun (WGS) entry which is preliminary data.</text>
</comment>
<dbReference type="InterPro" id="IPR039422">
    <property type="entry name" value="MarR/SlyA-like"/>
</dbReference>
<dbReference type="InterPro" id="IPR036390">
    <property type="entry name" value="WH_DNA-bd_sf"/>
</dbReference>
<proteinExistence type="predicted"/>
<dbReference type="InterPro" id="IPR036388">
    <property type="entry name" value="WH-like_DNA-bd_sf"/>
</dbReference>
<accession>A0A7K1LKH8</accession>